<comment type="caution">
    <text evidence="1">The sequence shown here is derived from an EMBL/GenBank/DDBJ whole genome shotgun (WGS) entry which is preliminary data.</text>
</comment>
<reference evidence="1" key="1">
    <citation type="submission" date="2020-05" db="EMBL/GenBank/DDBJ databases">
        <title>Large-scale comparative analyses of tick genomes elucidate their genetic diversity and vector capacities.</title>
        <authorList>
            <person name="Jia N."/>
            <person name="Wang J."/>
            <person name="Shi W."/>
            <person name="Du L."/>
            <person name="Sun Y."/>
            <person name="Zhan W."/>
            <person name="Jiang J."/>
            <person name="Wang Q."/>
            <person name="Zhang B."/>
            <person name="Ji P."/>
            <person name="Sakyi L.B."/>
            <person name="Cui X."/>
            <person name="Yuan T."/>
            <person name="Jiang B."/>
            <person name="Yang W."/>
            <person name="Lam T.T.-Y."/>
            <person name="Chang Q."/>
            <person name="Ding S."/>
            <person name="Wang X."/>
            <person name="Zhu J."/>
            <person name="Ruan X."/>
            <person name="Zhao L."/>
            <person name="Wei J."/>
            <person name="Que T."/>
            <person name="Du C."/>
            <person name="Cheng J."/>
            <person name="Dai P."/>
            <person name="Han X."/>
            <person name="Huang E."/>
            <person name="Gao Y."/>
            <person name="Liu J."/>
            <person name="Shao H."/>
            <person name="Ye R."/>
            <person name="Li L."/>
            <person name="Wei W."/>
            <person name="Wang X."/>
            <person name="Wang C."/>
            <person name="Yang T."/>
            <person name="Huo Q."/>
            <person name="Li W."/>
            <person name="Guo W."/>
            <person name="Chen H."/>
            <person name="Zhou L."/>
            <person name="Ni X."/>
            <person name="Tian J."/>
            <person name="Zhou Y."/>
            <person name="Sheng Y."/>
            <person name="Liu T."/>
            <person name="Pan Y."/>
            <person name="Xia L."/>
            <person name="Li J."/>
            <person name="Zhao F."/>
            <person name="Cao W."/>
        </authorList>
    </citation>
    <scope>NUCLEOTIDE SEQUENCE</scope>
    <source>
        <strain evidence="1">Dsil-2018</strain>
    </source>
</reference>
<proteinExistence type="predicted"/>
<protein>
    <submittedName>
        <fullName evidence="1">Uncharacterized protein</fullName>
    </submittedName>
</protein>
<sequence length="386" mass="44545">MSSHYLQFQKVAVDRVERVKAKLGIKDRKHHSSQASAASSHHDRSQLLATLKTGKSTPTDTIERLHAKDLPLDTFLRKNDKLCRPVVIQGLLDEWKALERWSLYNLVSKHSDDEFLVGRDQNQNSVTVKMKYFAYYLKEYRDPSPFQIADDLSSGGKKRLREDYEVPSYFKDDIFKYARESDLPPTRTFNLGPSLAGDRIQTNPLHCNLWSALVHGSRRWCLFPHHVPQDLLCNDHRAARKDRRLETAVAWFERIYPKTQSSRWPRYFKPLEILQAAGEVVFVPAGWWYVVINLEVCVVISHHHCSASKLAQAWPKLTRANKKLERAWFEALRRRRPELAVLVPRKQKRRRSRDSCSDTKTADSSATSCSSDVDKDGSDEVASDNS</sequence>
<dbReference type="EMBL" id="CM023473">
    <property type="protein sequence ID" value="KAH7954386.1"/>
    <property type="molecule type" value="Genomic_DNA"/>
</dbReference>
<gene>
    <name evidence="1" type="ORF">HPB49_018134</name>
</gene>
<accession>A0ACB8CZ00</accession>
<evidence type="ECO:0000313" key="2">
    <source>
        <dbReference type="Proteomes" id="UP000821865"/>
    </source>
</evidence>
<evidence type="ECO:0000313" key="1">
    <source>
        <dbReference type="EMBL" id="KAH7954386.1"/>
    </source>
</evidence>
<organism evidence="1 2">
    <name type="scientific">Dermacentor silvarum</name>
    <name type="common">Tick</name>
    <dbReference type="NCBI Taxonomy" id="543639"/>
    <lineage>
        <taxon>Eukaryota</taxon>
        <taxon>Metazoa</taxon>
        <taxon>Ecdysozoa</taxon>
        <taxon>Arthropoda</taxon>
        <taxon>Chelicerata</taxon>
        <taxon>Arachnida</taxon>
        <taxon>Acari</taxon>
        <taxon>Parasitiformes</taxon>
        <taxon>Ixodida</taxon>
        <taxon>Ixodoidea</taxon>
        <taxon>Ixodidae</taxon>
        <taxon>Rhipicephalinae</taxon>
        <taxon>Dermacentor</taxon>
    </lineage>
</organism>
<keyword evidence="2" id="KW-1185">Reference proteome</keyword>
<dbReference type="Proteomes" id="UP000821865">
    <property type="component" value="Chromosome 4"/>
</dbReference>
<name>A0ACB8CZ00_DERSI</name>